<reference evidence="16" key="2">
    <citation type="journal article" date="2016" name="Sci. Rep.">
        <title>Dictyocaulus viviparus genome, variome and transcriptome elucidate lungworm biology and support future intervention.</title>
        <authorList>
            <person name="McNulty S.N."/>
            <person name="Strube C."/>
            <person name="Rosa B.A."/>
            <person name="Martin J.C."/>
            <person name="Tyagi R."/>
            <person name="Choi Y.J."/>
            <person name="Wang Q."/>
            <person name="Hallsworth Pepin K."/>
            <person name="Zhang X."/>
            <person name="Ozersky P."/>
            <person name="Wilson R.K."/>
            <person name="Sternberg P.W."/>
            <person name="Gasser R.B."/>
            <person name="Mitreva M."/>
        </authorList>
    </citation>
    <scope>NUCLEOTIDE SEQUENCE [LARGE SCALE GENOMIC DNA]</scope>
    <source>
        <strain evidence="16">HannoverDv2000</strain>
    </source>
</reference>
<dbReference type="OrthoDB" id="65481at2759"/>
<reference evidence="15 16" key="1">
    <citation type="submission" date="2013-11" db="EMBL/GenBank/DDBJ databases">
        <title>Draft genome of the bovine lungworm Dictyocaulus viviparus.</title>
        <authorList>
            <person name="Mitreva M."/>
        </authorList>
    </citation>
    <scope>NUCLEOTIDE SEQUENCE [LARGE SCALE GENOMIC DNA]</scope>
    <source>
        <strain evidence="15 16">HannoverDv2000</strain>
    </source>
</reference>
<keyword evidence="10" id="KW-0325">Glycoprotein</keyword>
<evidence type="ECO:0000259" key="13">
    <source>
        <dbReference type="PROSITE" id="PS50011"/>
    </source>
</evidence>
<dbReference type="AlphaFoldDB" id="A0A0D8Y652"/>
<dbReference type="InterPro" id="IPR011009">
    <property type="entry name" value="Kinase-like_dom_sf"/>
</dbReference>
<evidence type="ECO:0000256" key="7">
    <source>
        <dbReference type="ARBA" id="ARBA00022840"/>
    </source>
</evidence>
<dbReference type="GO" id="GO:0007169">
    <property type="term" value="P:cell surface receptor protein tyrosine kinase signaling pathway"/>
    <property type="evidence" value="ECO:0007669"/>
    <property type="project" value="TreeGrafter"/>
</dbReference>
<dbReference type="PRINTS" id="PR00109">
    <property type="entry name" value="TYRKINASE"/>
</dbReference>
<evidence type="ECO:0000256" key="6">
    <source>
        <dbReference type="ARBA" id="ARBA00022741"/>
    </source>
</evidence>
<accession>A0A0D8Y652</accession>
<dbReference type="CDD" id="cd00063">
    <property type="entry name" value="FN3"/>
    <property type="match status" value="2"/>
</dbReference>
<feature type="domain" description="Fibronectin type-III" evidence="14">
    <location>
        <begin position="377"/>
        <end position="498"/>
    </location>
</feature>
<evidence type="ECO:0000256" key="10">
    <source>
        <dbReference type="ARBA" id="ARBA00023180"/>
    </source>
</evidence>
<dbReference type="InterPro" id="IPR003961">
    <property type="entry name" value="FN3_dom"/>
</dbReference>
<evidence type="ECO:0000256" key="3">
    <source>
        <dbReference type="ARBA" id="ARBA00022692"/>
    </source>
</evidence>
<dbReference type="STRING" id="29172.A0A0D8Y652"/>
<keyword evidence="7 11" id="KW-0067">ATP-binding</keyword>
<dbReference type="GO" id="GO:0005886">
    <property type="term" value="C:plasma membrane"/>
    <property type="evidence" value="ECO:0007669"/>
    <property type="project" value="TreeGrafter"/>
</dbReference>
<evidence type="ECO:0000256" key="2">
    <source>
        <dbReference type="ARBA" id="ARBA00011902"/>
    </source>
</evidence>
<evidence type="ECO:0000313" key="15">
    <source>
        <dbReference type="EMBL" id="KJH51479.1"/>
    </source>
</evidence>
<dbReference type="InterPro" id="IPR001245">
    <property type="entry name" value="Ser-Thr/Tyr_kinase_cat_dom"/>
</dbReference>
<comment type="subcellular location">
    <subcellularLocation>
        <location evidence="1">Membrane</location>
        <topology evidence="1">Single-pass type I membrane protein</topology>
    </subcellularLocation>
</comment>
<keyword evidence="3 12" id="KW-0812">Transmembrane</keyword>
<dbReference type="GO" id="GO:0004714">
    <property type="term" value="F:transmembrane receptor protein tyrosine kinase activity"/>
    <property type="evidence" value="ECO:0007669"/>
    <property type="project" value="UniProtKB-EC"/>
</dbReference>
<dbReference type="Pfam" id="PF07714">
    <property type="entry name" value="PK_Tyr_Ser-Thr"/>
    <property type="match status" value="1"/>
</dbReference>
<dbReference type="InterPro" id="IPR050122">
    <property type="entry name" value="RTK"/>
</dbReference>
<dbReference type="EMBL" id="KN716182">
    <property type="protein sequence ID" value="KJH51479.1"/>
    <property type="molecule type" value="Genomic_DNA"/>
</dbReference>
<name>A0A0D8Y652_DICVI</name>
<dbReference type="FunFam" id="2.60.40.10:FF:002356">
    <property type="entry name" value="Protein roller-3"/>
    <property type="match status" value="1"/>
</dbReference>
<dbReference type="Gene3D" id="3.30.200.20">
    <property type="entry name" value="Phosphorylase Kinase, domain 1"/>
    <property type="match status" value="1"/>
</dbReference>
<dbReference type="InterPro" id="IPR036116">
    <property type="entry name" value="FN3_sf"/>
</dbReference>
<keyword evidence="6 11" id="KW-0547">Nucleotide-binding</keyword>
<feature type="domain" description="Protein kinase" evidence="13">
    <location>
        <begin position="831"/>
        <end position="1047"/>
    </location>
</feature>
<dbReference type="InterPro" id="IPR013783">
    <property type="entry name" value="Ig-like_fold"/>
</dbReference>
<dbReference type="InterPro" id="IPR000719">
    <property type="entry name" value="Prot_kinase_dom"/>
</dbReference>
<evidence type="ECO:0000256" key="11">
    <source>
        <dbReference type="PROSITE-ProRule" id="PRU10141"/>
    </source>
</evidence>
<proteinExistence type="predicted"/>
<dbReference type="PROSITE" id="PS50853">
    <property type="entry name" value="FN3"/>
    <property type="match status" value="2"/>
</dbReference>
<dbReference type="PROSITE" id="PS00107">
    <property type="entry name" value="PROTEIN_KINASE_ATP"/>
    <property type="match status" value="1"/>
</dbReference>
<dbReference type="SUPFAM" id="SSF49265">
    <property type="entry name" value="Fibronectin type III"/>
    <property type="match status" value="2"/>
</dbReference>
<dbReference type="SUPFAM" id="SSF56112">
    <property type="entry name" value="Protein kinase-like (PK-like)"/>
    <property type="match status" value="1"/>
</dbReference>
<evidence type="ECO:0000256" key="1">
    <source>
        <dbReference type="ARBA" id="ARBA00004479"/>
    </source>
</evidence>
<dbReference type="PROSITE" id="PS50011">
    <property type="entry name" value="PROTEIN_KINASE_DOM"/>
    <property type="match status" value="1"/>
</dbReference>
<dbReference type="Pfam" id="PF00041">
    <property type="entry name" value="fn3"/>
    <property type="match status" value="1"/>
</dbReference>
<dbReference type="Gene3D" id="1.10.510.10">
    <property type="entry name" value="Transferase(Phosphotransferase) domain 1"/>
    <property type="match status" value="1"/>
</dbReference>
<keyword evidence="4" id="KW-0732">Signal</keyword>
<organism evidence="15 16">
    <name type="scientific">Dictyocaulus viviparus</name>
    <name type="common">Bovine lungworm</name>
    <dbReference type="NCBI Taxonomy" id="29172"/>
    <lineage>
        <taxon>Eukaryota</taxon>
        <taxon>Metazoa</taxon>
        <taxon>Ecdysozoa</taxon>
        <taxon>Nematoda</taxon>
        <taxon>Chromadorea</taxon>
        <taxon>Rhabditida</taxon>
        <taxon>Rhabditina</taxon>
        <taxon>Rhabditomorpha</taxon>
        <taxon>Strongyloidea</taxon>
        <taxon>Metastrongylidae</taxon>
        <taxon>Dictyocaulus</taxon>
    </lineage>
</organism>
<keyword evidence="16" id="KW-1185">Reference proteome</keyword>
<evidence type="ECO:0000259" key="14">
    <source>
        <dbReference type="PROSITE" id="PS50853"/>
    </source>
</evidence>
<gene>
    <name evidence="15" type="ORF">DICVIV_02312</name>
</gene>
<keyword evidence="9 12" id="KW-0472">Membrane</keyword>
<dbReference type="PANTHER" id="PTHR24416">
    <property type="entry name" value="TYROSINE-PROTEIN KINASE RECEPTOR"/>
    <property type="match status" value="1"/>
</dbReference>
<dbReference type="SMART" id="SM00219">
    <property type="entry name" value="TyrKc"/>
    <property type="match status" value="1"/>
</dbReference>
<dbReference type="Gene3D" id="2.60.40.10">
    <property type="entry name" value="Immunoglobulins"/>
    <property type="match status" value="2"/>
</dbReference>
<dbReference type="PANTHER" id="PTHR24416:SF525">
    <property type="entry name" value="INSULIN-LIKE RECEPTOR"/>
    <property type="match status" value="1"/>
</dbReference>
<feature type="domain" description="Fibronectin type-III" evidence="14">
    <location>
        <begin position="614"/>
        <end position="710"/>
    </location>
</feature>
<keyword evidence="5" id="KW-0677">Repeat</keyword>
<dbReference type="Proteomes" id="UP000053766">
    <property type="component" value="Unassembled WGS sequence"/>
</dbReference>
<dbReference type="SMART" id="SM00060">
    <property type="entry name" value="FN3"/>
    <property type="match status" value="4"/>
</dbReference>
<dbReference type="GO" id="GO:0043235">
    <property type="term" value="C:receptor complex"/>
    <property type="evidence" value="ECO:0007669"/>
    <property type="project" value="TreeGrafter"/>
</dbReference>
<sequence>MEYQAIAFIANDLFAVRIEHDSLQPVLVQIDTNDIENIVHKVSIGGDVTRVDTMTSDWVGHRLLLVSGQALYQLPLDAFLTTSLLTPRKLIELSTGATDAKQLTFDPFKNTAYLLTRNGSLFMLNLSKGHVRNMASIVPCLSSQTYTVLTILIMLHGKLCRHVAEFAWNRASSPKIYALTWNGLVVIDVEENNKCDEVRIDWNKFGEKGLKAMSAFAIADKLFVFVTSSEMLIYGREKVVPIPITYPPLRQILAVSQSSQPYPERSCFALPSSSGIQFTMVNEGKTGAYLEVSKPPPPNTCHGVSLPQTHYEVYFNRKNSDKVKHIRSYTEKIHVENGILDKETDYEVTVAWLNRYSEASGTSDPKPFRTGFGYPSAPRSLQAVAVTPDTVYLYWNLPETLNAPIAEIKYKISQQASGLTSPSSIAVQEYVDGAFSPITSDSASCLVSPCRAKIANLRPATEYKFWVRSINSFLATSIHKSHLNSQFLEDAEAISQEASARTKDIPGTLRPDNVTGSSLLLRWNSLQAEQPPSLIAVQYKVTGRTSDWKAPSNASFDPSVPTILVLINGLLSATSYDYRFVAAYTGTFLVEGRVVGYQEYYYQGVQHAKTKAGVPTAPQQVEAGLDDEGWIVSWKEPVSDGGSPITSYAVEMRQNRSSEWEIAERGLDGWKLWWRPAKNSRKSWEFRVRAANSEGFGAYGYSSDIIGQYISYILAHPYPINSLIDGCLVVSPNIGTHGYISVPPVAGESSQSWLYFVLTISLISILIVLTLIFLMMRVRARASQLEKERNQDKNCITLEKLASMDHAPSQPMPPEMINEIKNLPHVRSEFVCLEKKLGTGSFGEVWEGVASHLPMIGEKETKVAIKALHEGYEESEKIKFMKEAVLMNNFDHPNIVKLLGVCLEGPKQFLILEFMEGGDLLNFLQSSDHFSSPTDSFPSQLSLRDVLSMLIDIGRGCAYLESNRHVHRDLAARNCLISFRTPDHHRVTKIGKFIYLSAIWLAPECISDGIFSSKSDVWAFGILIYEIVALGQKPYPFMDNKQVVFEF</sequence>
<dbReference type="InterPro" id="IPR017441">
    <property type="entry name" value="Protein_kinase_ATP_BS"/>
</dbReference>
<dbReference type="EC" id="2.7.10.1" evidence="2"/>
<feature type="binding site" evidence="11">
    <location>
        <position position="866"/>
    </location>
    <ligand>
        <name>ATP</name>
        <dbReference type="ChEBI" id="CHEBI:30616"/>
    </ligand>
</feature>
<evidence type="ECO:0000256" key="9">
    <source>
        <dbReference type="ARBA" id="ARBA00023136"/>
    </source>
</evidence>
<dbReference type="InterPro" id="IPR020635">
    <property type="entry name" value="Tyr_kinase_cat_dom"/>
</dbReference>
<feature type="transmembrane region" description="Helical" evidence="12">
    <location>
        <begin position="753"/>
        <end position="774"/>
    </location>
</feature>
<evidence type="ECO:0000256" key="8">
    <source>
        <dbReference type="ARBA" id="ARBA00022989"/>
    </source>
</evidence>
<evidence type="ECO:0000313" key="16">
    <source>
        <dbReference type="Proteomes" id="UP000053766"/>
    </source>
</evidence>
<evidence type="ECO:0000256" key="12">
    <source>
        <dbReference type="SAM" id="Phobius"/>
    </source>
</evidence>
<evidence type="ECO:0000256" key="5">
    <source>
        <dbReference type="ARBA" id="ARBA00022737"/>
    </source>
</evidence>
<evidence type="ECO:0000256" key="4">
    <source>
        <dbReference type="ARBA" id="ARBA00022729"/>
    </source>
</evidence>
<dbReference type="CDD" id="cd00192">
    <property type="entry name" value="PTKc"/>
    <property type="match status" value="1"/>
</dbReference>
<dbReference type="GO" id="GO:0005524">
    <property type="term" value="F:ATP binding"/>
    <property type="evidence" value="ECO:0007669"/>
    <property type="project" value="UniProtKB-UniRule"/>
</dbReference>
<keyword evidence="8 12" id="KW-1133">Transmembrane helix</keyword>
<protein>
    <recommendedName>
        <fullName evidence="2">receptor protein-tyrosine kinase</fullName>
        <ecNumber evidence="2">2.7.10.1</ecNumber>
    </recommendedName>
</protein>